<feature type="region of interest" description="Disordered" evidence="8">
    <location>
        <begin position="188"/>
        <end position="222"/>
    </location>
</feature>
<dbReference type="Gene3D" id="1.20.58.70">
    <property type="match status" value="1"/>
</dbReference>
<evidence type="ECO:0000256" key="3">
    <source>
        <dbReference type="ARBA" id="ARBA00022448"/>
    </source>
</evidence>
<keyword evidence="3" id="KW-0813">Transport</keyword>
<evidence type="ECO:0000259" key="10">
    <source>
        <dbReference type="PROSITE" id="PS50192"/>
    </source>
</evidence>
<evidence type="ECO:0000256" key="2">
    <source>
        <dbReference type="ARBA" id="ARBA00009063"/>
    </source>
</evidence>
<evidence type="ECO:0000313" key="11">
    <source>
        <dbReference type="EMBL" id="KJA25815.1"/>
    </source>
</evidence>
<dbReference type="OrthoDB" id="421009at2759"/>
<dbReference type="GO" id="GO:0006886">
    <property type="term" value="P:intracellular protein transport"/>
    <property type="evidence" value="ECO:0007669"/>
    <property type="project" value="TreeGrafter"/>
</dbReference>
<dbReference type="PANTHER" id="PTHR19957">
    <property type="entry name" value="SYNTAXIN"/>
    <property type="match status" value="1"/>
</dbReference>
<evidence type="ECO:0000256" key="7">
    <source>
        <dbReference type="ARBA" id="ARBA00023136"/>
    </source>
</evidence>
<keyword evidence="6" id="KW-0175">Coiled coil</keyword>
<evidence type="ECO:0000256" key="5">
    <source>
        <dbReference type="ARBA" id="ARBA00022989"/>
    </source>
</evidence>
<dbReference type="CDD" id="cd15844">
    <property type="entry name" value="SNARE_syntaxin5"/>
    <property type="match status" value="1"/>
</dbReference>
<keyword evidence="4 9" id="KW-0812">Transmembrane</keyword>
<dbReference type="SMART" id="SM00397">
    <property type="entry name" value="t_SNARE"/>
    <property type="match status" value="1"/>
</dbReference>
<dbReference type="PROSITE" id="PS50192">
    <property type="entry name" value="T_SNARE"/>
    <property type="match status" value="1"/>
</dbReference>
<organism evidence="11 12">
    <name type="scientific">Hypholoma sublateritium (strain FD-334 SS-4)</name>
    <dbReference type="NCBI Taxonomy" id="945553"/>
    <lineage>
        <taxon>Eukaryota</taxon>
        <taxon>Fungi</taxon>
        <taxon>Dikarya</taxon>
        <taxon>Basidiomycota</taxon>
        <taxon>Agaricomycotina</taxon>
        <taxon>Agaricomycetes</taxon>
        <taxon>Agaricomycetidae</taxon>
        <taxon>Agaricales</taxon>
        <taxon>Agaricineae</taxon>
        <taxon>Strophariaceae</taxon>
        <taxon>Hypholoma</taxon>
    </lineage>
</organism>
<dbReference type="GO" id="GO:0005484">
    <property type="term" value="F:SNAP receptor activity"/>
    <property type="evidence" value="ECO:0007669"/>
    <property type="project" value="TreeGrafter"/>
</dbReference>
<sequence>MSVQDRTHEFKSCVDSIRNRTALGNRGMEAKQRLLQNNKSGQKSEFSRMASSIGKEISSTSIKLNKLAQLAKRKTLFDDRPVEISELTFIIKQDIANINKQIASLQTFVKQRHGHQTSNTPEAKMINDHAQNVMMMLQNNLATTSMTFKDVLELRTQNMKESKNRTEQFMYTTQTAANQTPSLLYNPQRGDPMGDGSLNPYDQKGKGRAPQNGDLLSLDLNSAEEGGGASSGFMQMQMVEQQDSYIQQRSTAIESIETTIAELGQIFTQLANMVAEQRETVQRIDADTQDIMSNVGGAQRELLKYYASISSNRWLMLKVFGVLIVFSLHSYTYLYGTISYYELHN</sequence>
<evidence type="ECO:0000256" key="1">
    <source>
        <dbReference type="ARBA" id="ARBA00004211"/>
    </source>
</evidence>
<comment type="similarity">
    <text evidence="2">Belongs to the syntaxin family.</text>
</comment>
<keyword evidence="12" id="KW-1185">Reference proteome</keyword>
<dbReference type="InterPro" id="IPR000727">
    <property type="entry name" value="T_SNARE_dom"/>
</dbReference>
<keyword evidence="7 9" id="KW-0472">Membrane</keyword>
<reference evidence="12" key="1">
    <citation type="submission" date="2014-04" db="EMBL/GenBank/DDBJ databases">
        <title>Evolutionary Origins and Diversification of the Mycorrhizal Mutualists.</title>
        <authorList>
            <consortium name="DOE Joint Genome Institute"/>
            <consortium name="Mycorrhizal Genomics Consortium"/>
            <person name="Kohler A."/>
            <person name="Kuo A."/>
            <person name="Nagy L.G."/>
            <person name="Floudas D."/>
            <person name="Copeland A."/>
            <person name="Barry K.W."/>
            <person name="Cichocki N."/>
            <person name="Veneault-Fourrey C."/>
            <person name="LaButti K."/>
            <person name="Lindquist E.A."/>
            <person name="Lipzen A."/>
            <person name="Lundell T."/>
            <person name="Morin E."/>
            <person name="Murat C."/>
            <person name="Riley R."/>
            <person name="Ohm R."/>
            <person name="Sun H."/>
            <person name="Tunlid A."/>
            <person name="Henrissat B."/>
            <person name="Grigoriev I.V."/>
            <person name="Hibbett D.S."/>
            <person name="Martin F."/>
        </authorList>
    </citation>
    <scope>NUCLEOTIDE SEQUENCE [LARGE SCALE GENOMIC DNA]</scope>
    <source>
        <strain evidence="12">FD-334 SS-4</strain>
    </source>
</reference>
<evidence type="ECO:0000256" key="6">
    <source>
        <dbReference type="ARBA" id="ARBA00023054"/>
    </source>
</evidence>
<dbReference type="Pfam" id="PF05739">
    <property type="entry name" value="SNARE"/>
    <property type="match status" value="1"/>
</dbReference>
<dbReference type="AlphaFoldDB" id="A0A0D2Q2N5"/>
<comment type="subcellular location">
    <subcellularLocation>
        <location evidence="1">Membrane</location>
        <topology evidence="1">Single-pass type IV membrane protein</topology>
    </subcellularLocation>
</comment>
<gene>
    <name evidence="11" type="ORF">HYPSUDRAFT_383526</name>
</gene>
<dbReference type="InterPro" id="IPR010989">
    <property type="entry name" value="SNARE"/>
</dbReference>
<dbReference type="GO" id="GO:0006888">
    <property type="term" value="P:endoplasmic reticulum to Golgi vesicle-mediated transport"/>
    <property type="evidence" value="ECO:0007669"/>
    <property type="project" value="TreeGrafter"/>
</dbReference>
<dbReference type="EMBL" id="KN817530">
    <property type="protein sequence ID" value="KJA25815.1"/>
    <property type="molecule type" value="Genomic_DNA"/>
</dbReference>
<name>A0A0D2Q2N5_HYPSF</name>
<dbReference type="GO" id="GO:0031201">
    <property type="term" value="C:SNARE complex"/>
    <property type="evidence" value="ECO:0007669"/>
    <property type="project" value="TreeGrafter"/>
</dbReference>
<dbReference type="GO" id="GO:0000139">
    <property type="term" value="C:Golgi membrane"/>
    <property type="evidence" value="ECO:0007669"/>
    <property type="project" value="TreeGrafter"/>
</dbReference>
<accession>A0A0D2Q2N5</accession>
<feature type="transmembrane region" description="Helical" evidence="9">
    <location>
        <begin position="314"/>
        <end position="335"/>
    </location>
</feature>
<dbReference type="GO" id="GO:0048278">
    <property type="term" value="P:vesicle docking"/>
    <property type="evidence" value="ECO:0007669"/>
    <property type="project" value="TreeGrafter"/>
</dbReference>
<dbReference type="Proteomes" id="UP000054270">
    <property type="component" value="Unassembled WGS sequence"/>
</dbReference>
<keyword evidence="5 9" id="KW-1133">Transmembrane helix</keyword>
<dbReference type="PANTHER" id="PTHR19957:SF3">
    <property type="entry name" value="SYNTAXIN-5"/>
    <property type="match status" value="1"/>
</dbReference>
<dbReference type="OMA" id="EHNHNVV"/>
<evidence type="ECO:0000256" key="9">
    <source>
        <dbReference type="SAM" id="Phobius"/>
    </source>
</evidence>
<dbReference type="STRING" id="945553.A0A0D2Q2N5"/>
<protein>
    <recommendedName>
        <fullName evidence="10">t-SNARE coiled-coil homology domain-containing protein</fullName>
    </recommendedName>
</protein>
<dbReference type="GO" id="GO:0000149">
    <property type="term" value="F:SNARE binding"/>
    <property type="evidence" value="ECO:0007669"/>
    <property type="project" value="TreeGrafter"/>
</dbReference>
<evidence type="ECO:0000313" key="12">
    <source>
        <dbReference type="Proteomes" id="UP000054270"/>
    </source>
</evidence>
<dbReference type="SUPFAM" id="SSF47661">
    <property type="entry name" value="t-snare proteins"/>
    <property type="match status" value="1"/>
</dbReference>
<proteinExistence type="inferred from homology"/>
<feature type="domain" description="T-SNARE coiled-coil homology" evidence="10">
    <location>
        <begin position="243"/>
        <end position="305"/>
    </location>
</feature>
<evidence type="ECO:0000256" key="4">
    <source>
        <dbReference type="ARBA" id="ARBA00022692"/>
    </source>
</evidence>
<dbReference type="GO" id="GO:0006906">
    <property type="term" value="P:vesicle fusion"/>
    <property type="evidence" value="ECO:0007669"/>
    <property type="project" value="TreeGrafter"/>
</dbReference>
<dbReference type="InterPro" id="IPR021538">
    <property type="entry name" value="Syntaxin-5_N"/>
</dbReference>
<dbReference type="InterPro" id="IPR045242">
    <property type="entry name" value="Syntaxin"/>
</dbReference>
<dbReference type="Pfam" id="PF11416">
    <property type="entry name" value="Syntaxin-5_N"/>
    <property type="match status" value="1"/>
</dbReference>
<evidence type="ECO:0000256" key="8">
    <source>
        <dbReference type="SAM" id="MobiDB-lite"/>
    </source>
</evidence>